<proteinExistence type="predicted"/>
<evidence type="ECO:0000256" key="5">
    <source>
        <dbReference type="SAM" id="MobiDB-lite"/>
    </source>
</evidence>
<evidence type="ECO:0000313" key="9">
    <source>
        <dbReference type="Proteomes" id="UP000612055"/>
    </source>
</evidence>
<dbReference type="InterPro" id="IPR002893">
    <property type="entry name" value="Znf_MYND"/>
</dbReference>
<feature type="region of interest" description="Disordered" evidence="5">
    <location>
        <begin position="334"/>
        <end position="385"/>
    </location>
</feature>
<keyword evidence="2 4" id="KW-0863">Zinc-finger</keyword>
<feature type="domain" description="MYND-type" evidence="6">
    <location>
        <begin position="403"/>
        <end position="442"/>
    </location>
</feature>
<organism evidence="7 9">
    <name type="scientific">Edaphochlamys debaryana</name>
    <dbReference type="NCBI Taxonomy" id="47281"/>
    <lineage>
        <taxon>Eukaryota</taxon>
        <taxon>Viridiplantae</taxon>
        <taxon>Chlorophyta</taxon>
        <taxon>core chlorophytes</taxon>
        <taxon>Chlorophyceae</taxon>
        <taxon>CS clade</taxon>
        <taxon>Chlamydomonadales</taxon>
        <taxon>Chlamydomonadales incertae sedis</taxon>
        <taxon>Edaphochlamys</taxon>
    </lineage>
</organism>
<name>A0A835YBY8_9CHLO</name>
<reference evidence="7" key="1">
    <citation type="journal article" date="2020" name="bioRxiv">
        <title>Comparative genomics of Chlamydomonas.</title>
        <authorList>
            <person name="Craig R.J."/>
            <person name="Hasan A.R."/>
            <person name="Ness R.W."/>
            <person name="Keightley P.D."/>
        </authorList>
    </citation>
    <scope>NUCLEOTIDE SEQUENCE</scope>
    <source>
        <strain evidence="7">CCAP 11/70</strain>
    </source>
</reference>
<feature type="compositionally biased region" description="Polar residues" evidence="5">
    <location>
        <begin position="339"/>
        <end position="351"/>
    </location>
</feature>
<protein>
    <recommendedName>
        <fullName evidence="6">MYND-type domain-containing protein</fullName>
    </recommendedName>
</protein>
<evidence type="ECO:0000256" key="1">
    <source>
        <dbReference type="ARBA" id="ARBA00022723"/>
    </source>
</evidence>
<dbReference type="GO" id="GO:0008270">
    <property type="term" value="F:zinc ion binding"/>
    <property type="evidence" value="ECO:0007669"/>
    <property type="project" value="UniProtKB-KW"/>
</dbReference>
<evidence type="ECO:0000313" key="8">
    <source>
        <dbReference type="EMBL" id="KAG2500135.1"/>
    </source>
</evidence>
<keyword evidence="9" id="KW-1185">Reference proteome</keyword>
<dbReference type="SUPFAM" id="SSF144232">
    <property type="entry name" value="HIT/MYND zinc finger-like"/>
    <property type="match status" value="1"/>
</dbReference>
<dbReference type="PROSITE" id="PS50865">
    <property type="entry name" value="ZF_MYND_2"/>
    <property type="match status" value="1"/>
</dbReference>
<dbReference type="OrthoDB" id="550075at2759"/>
<dbReference type="Pfam" id="PF01753">
    <property type="entry name" value="zf-MYND"/>
    <property type="match status" value="1"/>
</dbReference>
<feature type="compositionally biased region" description="Low complexity" evidence="5">
    <location>
        <begin position="364"/>
        <end position="375"/>
    </location>
</feature>
<sequence length="455" mass="49607">MLYAAYLTAGVVPPAAPETTEPVGWQVGKHVEQYTGVQFRWADATGRVVSDAEAARRRAQQGQRRGGGLRPAVVVMGNVDADVYHDWSAEQLAVTLLMLAWDRLSGRWAVGFTMAQSLFVHPHNKQRVQEVLLPALAAMDVGEPHHMTAPQWETVWLETLAPYVMFAIQQLPAAARSGEPGAPRVSHLSTVLREARSMLRAMGERLVVLQPQRPLAYRWLALSSFEAGDHDSLFIAASELYSLGEDQGHDLALCVGGFMRLYALQQGVTRPVPVTRVQAGALQEMFIFSSEAGMRLERLDLWDLVKSQMDVCAMAVMELSAQLQGVPGEEEVSLPYRGRTTQQPRAQTQSHSRTRRSQPAGRNASGAASAPAPAAEAEEEEPSVAELAAAAARAEAQASWHACDACGGKFEKLNRCGGCRQRRYCGKECQTKDWRAGHKEACKQLAAAAQAEGEA</sequence>
<keyword evidence="3" id="KW-0862">Zinc</keyword>
<accession>A0A835YBY8</accession>
<dbReference type="EMBL" id="JAEHOE010000004">
    <property type="protein sequence ID" value="KAG2500135.1"/>
    <property type="molecule type" value="Genomic_DNA"/>
</dbReference>
<gene>
    <name evidence="7" type="ORF">HYH03_001714</name>
    <name evidence="8" type="ORF">HYH03_001717</name>
</gene>
<dbReference type="EMBL" id="JAEHOE010000004">
    <property type="protein sequence ID" value="KAG2500132.1"/>
    <property type="molecule type" value="Genomic_DNA"/>
</dbReference>
<evidence type="ECO:0000256" key="4">
    <source>
        <dbReference type="PROSITE-ProRule" id="PRU00134"/>
    </source>
</evidence>
<dbReference type="AlphaFoldDB" id="A0A835YBY8"/>
<dbReference type="Proteomes" id="UP000612055">
    <property type="component" value="Unassembled WGS sequence"/>
</dbReference>
<evidence type="ECO:0000256" key="2">
    <source>
        <dbReference type="ARBA" id="ARBA00022771"/>
    </source>
</evidence>
<comment type="caution">
    <text evidence="7">The sequence shown here is derived from an EMBL/GenBank/DDBJ whole genome shotgun (WGS) entry which is preliminary data.</text>
</comment>
<evidence type="ECO:0000313" key="7">
    <source>
        <dbReference type="EMBL" id="KAG2500132.1"/>
    </source>
</evidence>
<keyword evidence="1" id="KW-0479">Metal-binding</keyword>
<evidence type="ECO:0000256" key="3">
    <source>
        <dbReference type="ARBA" id="ARBA00022833"/>
    </source>
</evidence>
<dbReference type="Gene3D" id="6.10.140.2220">
    <property type="match status" value="1"/>
</dbReference>
<evidence type="ECO:0000259" key="6">
    <source>
        <dbReference type="PROSITE" id="PS50865"/>
    </source>
</evidence>